<dbReference type="KEGG" id="fal:FRAAL1555"/>
<dbReference type="Gene3D" id="1.20.910.10">
    <property type="entry name" value="Heme oxygenase-like"/>
    <property type="match status" value="1"/>
</dbReference>
<dbReference type="OrthoDB" id="34166at2"/>
<keyword evidence="2" id="KW-0784">Thiamine biosynthesis</keyword>
<proteinExistence type="inferred from homology"/>
<evidence type="ECO:0000313" key="5">
    <source>
        <dbReference type="Proteomes" id="UP000000657"/>
    </source>
</evidence>
<dbReference type="STRING" id="326424.FRAAL1555"/>
<dbReference type="InterPro" id="IPR004305">
    <property type="entry name" value="Thiaminase-2/PQQC"/>
</dbReference>
<dbReference type="AlphaFoldDB" id="Q0RQG4"/>
<dbReference type="InterPro" id="IPR050967">
    <property type="entry name" value="Thiamine_Salvage_TenA"/>
</dbReference>
<evidence type="ECO:0000259" key="3">
    <source>
        <dbReference type="Pfam" id="PF03070"/>
    </source>
</evidence>
<dbReference type="GO" id="GO:0009228">
    <property type="term" value="P:thiamine biosynthetic process"/>
    <property type="evidence" value="ECO:0007669"/>
    <property type="project" value="UniProtKB-KW"/>
</dbReference>
<comment type="catalytic activity">
    <reaction evidence="2">
        <text>4-amino-5-aminomethyl-2-methylpyrimidine + H2O = 4-amino-5-hydroxymethyl-2-methylpyrimidine + NH4(+)</text>
        <dbReference type="Rhea" id="RHEA:31799"/>
        <dbReference type="ChEBI" id="CHEBI:15377"/>
        <dbReference type="ChEBI" id="CHEBI:16892"/>
        <dbReference type="ChEBI" id="CHEBI:28938"/>
        <dbReference type="ChEBI" id="CHEBI:63416"/>
        <dbReference type="EC" id="3.5.99.2"/>
    </reaction>
</comment>
<accession>Q0RQG4</accession>
<dbReference type="PANTHER" id="PTHR43198">
    <property type="entry name" value="BIFUNCTIONAL TH2 PROTEIN"/>
    <property type="match status" value="1"/>
</dbReference>
<dbReference type="SUPFAM" id="SSF48613">
    <property type="entry name" value="Heme oxygenase-like"/>
    <property type="match status" value="1"/>
</dbReference>
<dbReference type="RefSeq" id="WP_011602743.1">
    <property type="nucleotide sequence ID" value="NC_008278.1"/>
</dbReference>
<dbReference type="EC" id="3.5.99.2" evidence="2"/>
<evidence type="ECO:0000313" key="4">
    <source>
        <dbReference type="EMBL" id="CAJ60211.1"/>
    </source>
</evidence>
<dbReference type="eggNOG" id="COG0819">
    <property type="taxonomic scope" value="Bacteria"/>
</dbReference>
<evidence type="ECO:0000256" key="1">
    <source>
        <dbReference type="ARBA" id="ARBA00004948"/>
    </source>
</evidence>
<dbReference type="NCBIfam" id="TIGR04306">
    <property type="entry name" value="salvage_TenA"/>
    <property type="match status" value="1"/>
</dbReference>
<dbReference type="Pfam" id="PF03070">
    <property type="entry name" value="TENA_THI-4"/>
    <property type="match status" value="2"/>
</dbReference>
<dbReference type="InterPro" id="IPR016084">
    <property type="entry name" value="Haem_Oase-like_multi-hlx"/>
</dbReference>
<keyword evidence="2" id="KW-0378">Hydrolase</keyword>
<protein>
    <recommendedName>
        <fullName evidence="2">Aminopyrimidine aminohydrolase</fullName>
        <ecNumber evidence="2">3.5.99.2</ecNumber>
    </recommendedName>
</protein>
<name>Q0RQG4_FRAAA</name>
<dbReference type="GO" id="GO:0009229">
    <property type="term" value="P:thiamine diphosphate biosynthetic process"/>
    <property type="evidence" value="ECO:0007669"/>
    <property type="project" value="UniProtKB-UniPathway"/>
</dbReference>
<reference evidence="4 5" key="1">
    <citation type="journal article" date="2007" name="Genome Res.">
        <title>Genome characteristics of facultatively symbiotic Frankia sp. strains reflect host range and host plant biogeography.</title>
        <authorList>
            <person name="Normand P."/>
            <person name="Lapierre P."/>
            <person name="Tisa L.S."/>
            <person name="Gogarten J.P."/>
            <person name="Alloisio N."/>
            <person name="Bagnarol E."/>
            <person name="Bassi C.A."/>
            <person name="Berry A.M."/>
            <person name="Bickhart D.M."/>
            <person name="Choisne N."/>
            <person name="Couloux A."/>
            <person name="Cournoyer B."/>
            <person name="Cruveiller S."/>
            <person name="Daubin V."/>
            <person name="Demange N."/>
            <person name="Francino M.P."/>
            <person name="Goltsman E."/>
            <person name="Huang Y."/>
            <person name="Kopp O.R."/>
            <person name="Labarre L."/>
            <person name="Lapidus A."/>
            <person name="Lavire C."/>
            <person name="Marechal J."/>
            <person name="Martinez M."/>
            <person name="Mastronunzio J.E."/>
            <person name="Mullin B.C."/>
            <person name="Niemann J."/>
            <person name="Pujic P."/>
            <person name="Rawnsley T."/>
            <person name="Rouy Z."/>
            <person name="Schenowitz C."/>
            <person name="Sellstedt A."/>
            <person name="Tavares F."/>
            <person name="Tomkins J.P."/>
            <person name="Vallenet D."/>
            <person name="Valverde C."/>
            <person name="Wall L.G."/>
            <person name="Wang Y."/>
            <person name="Medigue C."/>
            <person name="Benson D.R."/>
        </authorList>
    </citation>
    <scope>NUCLEOTIDE SEQUENCE [LARGE SCALE GENOMIC DNA]</scope>
    <source>
        <strain evidence="5">DSM 45986 / CECT 9034 / ACN14a</strain>
    </source>
</reference>
<comment type="similarity">
    <text evidence="2">Belongs to the TenA family.</text>
</comment>
<evidence type="ECO:0000256" key="2">
    <source>
        <dbReference type="RuleBase" id="RU363093"/>
    </source>
</evidence>
<dbReference type="GO" id="GO:0005829">
    <property type="term" value="C:cytosol"/>
    <property type="evidence" value="ECO:0007669"/>
    <property type="project" value="TreeGrafter"/>
</dbReference>
<dbReference type="UniPathway" id="UPA00060"/>
<dbReference type="GO" id="GO:0050334">
    <property type="term" value="F:thiaminase activity"/>
    <property type="evidence" value="ECO:0007669"/>
    <property type="project" value="UniProtKB-EC"/>
</dbReference>
<comment type="pathway">
    <text evidence="1 2">Cofactor biosynthesis; thiamine diphosphate biosynthesis.</text>
</comment>
<dbReference type="InterPro" id="IPR027574">
    <property type="entry name" value="Thiaminase_II"/>
</dbReference>
<dbReference type="HOGENOM" id="CLU_077537_3_2_11"/>
<comment type="function">
    <text evidence="2">Catalyzes an amino-pyrimidine hydrolysis reaction at the C5' of the pyrimidine moiety of thiamine compounds, a reaction that is part of a thiamine salvage pathway.</text>
</comment>
<feature type="domain" description="Thiaminase-2/PQQC" evidence="3">
    <location>
        <begin position="123"/>
        <end position="232"/>
    </location>
</feature>
<feature type="domain" description="Thiaminase-2/PQQC" evidence="3">
    <location>
        <begin position="17"/>
        <end position="103"/>
    </location>
</feature>
<keyword evidence="5" id="KW-1185">Reference proteome</keyword>
<gene>
    <name evidence="4" type="ordered locus">FRAAL1555</name>
</gene>
<dbReference type="EMBL" id="CT573213">
    <property type="protein sequence ID" value="CAJ60211.1"/>
    <property type="molecule type" value="Genomic_DNA"/>
</dbReference>
<dbReference type="CDD" id="cd19365">
    <property type="entry name" value="TenA_C-like"/>
    <property type="match status" value="1"/>
</dbReference>
<dbReference type="Proteomes" id="UP000000657">
    <property type="component" value="Chromosome"/>
</dbReference>
<sequence length="238" mass="25466">MTAAQGTPSPLFSARLWASTEPVYEAILRHPFLTGLTDGTLPRAAFAHFVIQDAHYLRDYARALAVCAAKAPTEDDVRALANDAAEAVAAEQAMHVDLLDALGGPAPGDPAPGGTPPGGVATVAPTTRAYTSYLLATVYGGSFLEGLAAVLPCYWIYARVGARLLADSSPDPVYARWIAAYGDPAFQAVADRVVALTDRVGAFASEPELVRAADHFAVTARYEWMFWDAAWRRETWPI</sequence>
<comment type="catalytic activity">
    <reaction evidence="2">
        <text>thiamine + H2O = 5-(2-hydroxyethyl)-4-methylthiazole + 4-amino-5-hydroxymethyl-2-methylpyrimidine + H(+)</text>
        <dbReference type="Rhea" id="RHEA:17509"/>
        <dbReference type="ChEBI" id="CHEBI:15377"/>
        <dbReference type="ChEBI" id="CHEBI:15378"/>
        <dbReference type="ChEBI" id="CHEBI:16892"/>
        <dbReference type="ChEBI" id="CHEBI:17957"/>
        <dbReference type="ChEBI" id="CHEBI:18385"/>
        <dbReference type="EC" id="3.5.99.2"/>
    </reaction>
</comment>
<organism evidence="4 5">
    <name type="scientific">Frankia alni (strain DSM 45986 / CECT 9034 / ACN14a)</name>
    <dbReference type="NCBI Taxonomy" id="326424"/>
    <lineage>
        <taxon>Bacteria</taxon>
        <taxon>Bacillati</taxon>
        <taxon>Actinomycetota</taxon>
        <taxon>Actinomycetes</taxon>
        <taxon>Frankiales</taxon>
        <taxon>Frankiaceae</taxon>
        <taxon>Frankia</taxon>
    </lineage>
</organism>
<dbReference type="PANTHER" id="PTHR43198:SF2">
    <property type="entry name" value="SI:CH1073-67J19.1-RELATED"/>
    <property type="match status" value="1"/>
</dbReference>